<evidence type="ECO:0000313" key="3">
    <source>
        <dbReference type="Proteomes" id="UP000267096"/>
    </source>
</evidence>
<evidence type="ECO:0000256" key="1">
    <source>
        <dbReference type="SAM" id="MobiDB-lite"/>
    </source>
</evidence>
<dbReference type="Proteomes" id="UP000267096">
    <property type="component" value="Unassembled WGS sequence"/>
</dbReference>
<feature type="non-terminal residue" evidence="2">
    <location>
        <position position="113"/>
    </location>
</feature>
<feature type="compositionally biased region" description="Low complexity" evidence="1">
    <location>
        <begin position="89"/>
        <end position="102"/>
    </location>
</feature>
<dbReference type="GO" id="GO:0016020">
    <property type="term" value="C:membrane"/>
    <property type="evidence" value="ECO:0007669"/>
    <property type="project" value="InterPro"/>
</dbReference>
<accession>A0A3P6QV96</accession>
<dbReference type="GO" id="GO:0005319">
    <property type="term" value="F:lipid transporter activity"/>
    <property type="evidence" value="ECO:0007669"/>
    <property type="project" value="TreeGrafter"/>
</dbReference>
<name>A0A3P6QV96_ANISI</name>
<dbReference type="AlphaFoldDB" id="A0A3P6QV96"/>
<gene>
    <name evidence="2" type="ORF">ASIM_LOCUS8959</name>
</gene>
<dbReference type="Gene3D" id="3.40.50.300">
    <property type="entry name" value="P-loop containing nucleotide triphosphate hydrolases"/>
    <property type="match status" value="1"/>
</dbReference>
<evidence type="ECO:0008006" key="4">
    <source>
        <dbReference type="Google" id="ProtNLM"/>
    </source>
</evidence>
<dbReference type="OrthoDB" id="416154at2759"/>
<reference evidence="2 3" key="1">
    <citation type="submission" date="2018-11" db="EMBL/GenBank/DDBJ databases">
        <authorList>
            <consortium name="Pathogen Informatics"/>
        </authorList>
    </citation>
    <scope>NUCLEOTIDE SEQUENCE [LARGE SCALE GENOMIC DNA]</scope>
</reference>
<protein>
    <recommendedName>
        <fullName evidence="4">ABC transporter domain-containing protein</fullName>
    </recommendedName>
</protein>
<sequence length="113" mass="12409">MDEPTAGVDPFARRAIWEMITKCKKGRSILIATHLMDEADILSDRIAVISHGQLRALGSPLFLKQRLGDGYFLTVVTEQLRSAIEGKSDSGSSSSVQKKSSGMTQEDHLFSQN</sequence>
<keyword evidence="3" id="KW-1185">Reference proteome</keyword>
<feature type="region of interest" description="Disordered" evidence="1">
    <location>
        <begin position="84"/>
        <end position="113"/>
    </location>
</feature>
<organism evidence="2 3">
    <name type="scientific">Anisakis simplex</name>
    <name type="common">Herring worm</name>
    <dbReference type="NCBI Taxonomy" id="6269"/>
    <lineage>
        <taxon>Eukaryota</taxon>
        <taxon>Metazoa</taxon>
        <taxon>Ecdysozoa</taxon>
        <taxon>Nematoda</taxon>
        <taxon>Chromadorea</taxon>
        <taxon>Rhabditida</taxon>
        <taxon>Spirurina</taxon>
        <taxon>Ascaridomorpha</taxon>
        <taxon>Ascaridoidea</taxon>
        <taxon>Anisakidae</taxon>
        <taxon>Anisakis</taxon>
        <taxon>Anisakis simplex complex</taxon>
    </lineage>
</organism>
<proteinExistence type="predicted"/>
<dbReference type="PANTHER" id="PTHR19229">
    <property type="entry name" value="ATP-BINDING CASSETTE TRANSPORTER SUBFAMILY A ABCA"/>
    <property type="match status" value="1"/>
</dbReference>
<dbReference type="InterPro" id="IPR027417">
    <property type="entry name" value="P-loop_NTPase"/>
</dbReference>
<dbReference type="EMBL" id="UYRR01025814">
    <property type="protein sequence ID" value="VDK35601.1"/>
    <property type="molecule type" value="Genomic_DNA"/>
</dbReference>
<dbReference type="GO" id="GO:0140359">
    <property type="term" value="F:ABC-type transporter activity"/>
    <property type="evidence" value="ECO:0007669"/>
    <property type="project" value="InterPro"/>
</dbReference>
<dbReference type="InterPro" id="IPR026082">
    <property type="entry name" value="ABCA"/>
</dbReference>
<dbReference type="SUPFAM" id="SSF52540">
    <property type="entry name" value="P-loop containing nucleoside triphosphate hydrolases"/>
    <property type="match status" value="1"/>
</dbReference>
<evidence type="ECO:0000313" key="2">
    <source>
        <dbReference type="EMBL" id="VDK35601.1"/>
    </source>
</evidence>